<keyword evidence="4 7" id="KW-0133">Cell shape</keyword>
<dbReference type="Pfam" id="PF03734">
    <property type="entry name" value="YkuD"/>
    <property type="match status" value="1"/>
</dbReference>
<organism evidence="10 11">
    <name type="scientific">Luteolibacter yonseiensis</name>
    <dbReference type="NCBI Taxonomy" id="1144680"/>
    <lineage>
        <taxon>Bacteria</taxon>
        <taxon>Pseudomonadati</taxon>
        <taxon>Verrucomicrobiota</taxon>
        <taxon>Verrucomicrobiia</taxon>
        <taxon>Verrucomicrobiales</taxon>
        <taxon>Verrucomicrobiaceae</taxon>
        <taxon>Luteolibacter</taxon>
    </lineage>
</organism>
<dbReference type="Gene3D" id="2.40.440.10">
    <property type="entry name" value="L,D-transpeptidase catalytic domain-like"/>
    <property type="match status" value="1"/>
</dbReference>
<dbReference type="AlphaFoldDB" id="A0A934VCG0"/>
<dbReference type="PROSITE" id="PS52029">
    <property type="entry name" value="LD_TPASE"/>
    <property type="match status" value="1"/>
</dbReference>
<keyword evidence="11" id="KW-1185">Reference proteome</keyword>
<evidence type="ECO:0000256" key="4">
    <source>
        <dbReference type="ARBA" id="ARBA00022960"/>
    </source>
</evidence>
<dbReference type="GO" id="GO:0005576">
    <property type="term" value="C:extracellular region"/>
    <property type="evidence" value="ECO:0007669"/>
    <property type="project" value="TreeGrafter"/>
</dbReference>
<evidence type="ECO:0000256" key="6">
    <source>
        <dbReference type="ARBA" id="ARBA00023316"/>
    </source>
</evidence>
<dbReference type="SUPFAM" id="SSF141523">
    <property type="entry name" value="L,D-transpeptidase catalytic domain-like"/>
    <property type="match status" value="1"/>
</dbReference>
<keyword evidence="6 7" id="KW-0961">Cell wall biogenesis/degradation</keyword>
<reference evidence="10" key="1">
    <citation type="submission" date="2021-01" db="EMBL/GenBank/DDBJ databases">
        <title>Modified the classification status of verrucomicrobia.</title>
        <authorList>
            <person name="Feng X."/>
        </authorList>
    </citation>
    <scope>NUCLEOTIDE SEQUENCE</scope>
    <source>
        <strain evidence="10">JCM 18052</strain>
    </source>
</reference>
<name>A0A934VCG0_9BACT</name>
<comment type="similarity">
    <text evidence="2">Belongs to the YkuD family.</text>
</comment>
<keyword evidence="8" id="KW-0732">Signal</keyword>
<feature type="active site" description="Proton donor/acceptor" evidence="7">
    <location>
        <position position="375"/>
    </location>
</feature>
<comment type="pathway">
    <text evidence="1 7">Cell wall biogenesis; peptidoglycan biosynthesis.</text>
</comment>
<dbReference type="InterPro" id="IPR050979">
    <property type="entry name" value="LD-transpeptidase"/>
</dbReference>
<dbReference type="PANTHER" id="PTHR30582:SF30">
    <property type="entry name" value="BLR4375 PROTEIN"/>
    <property type="match status" value="1"/>
</dbReference>
<evidence type="ECO:0000313" key="11">
    <source>
        <dbReference type="Proteomes" id="UP000600139"/>
    </source>
</evidence>
<comment type="caution">
    <text evidence="10">The sequence shown here is derived from an EMBL/GenBank/DDBJ whole genome shotgun (WGS) entry which is preliminary data.</text>
</comment>
<evidence type="ECO:0000259" key="9">
    <source>
        <dbReference type="PROSITE" id="PS52029"/>
    </source>
</evidence>
<dbReference type="GO" id="GO:0018104">
    <property type="term" value="P:peptidoglycan-protein cross-linking"/>
    <property type="evidence" value="ECO:0007669"/>
    <property type="project" value="TreeGrafter"/>
</dbReference>
<evidence type="ECO:0000256" key="8">
    <source>
        <dbReference type="SAM" id="SignalP"/>
    </source>
</evidence>
<dbReference type="InterPro" id="IPR036365">
    <property type="entry name" value="PGBD-like_sf"/>
</dbReference>
<evidence type="ECO:0000256" key="3">
    <source>
        <dbReference type="ARBA" id="ARBA00022679"/>
    </source>
</evidence>
<dbReference type="PANTHER" id="PTHR30582">
    <property type="entry name" value="L,D-TRANSPEPTIDASE"/>
    <property type="match status" value="1"/>
</dbReference>
<dbReference type="GO" id="GO:0008360">
    <property type="term" value="P:regulation of cell shape"/>
    <property type="evidence" value="ECO:0007669"/>
    <property type="project" value="UniProtKB-UniRule"/>
</dbReference>
<proteinExistence type="inferred from homology"/>
<dbReference type="SUPFAM" id="SSF47090">
    <property type="entry name" value="PGBD-like"/>
    <property type="match status" value="1"/>
</dbReference>
<feature type="active site" description="Nucleophile" evidence="7">
    <location>
        <position position="391"/>
    </location>
</feature>
<dbReference type="InterPro" id="IPR038063">
    <property type="entry name" value="Transpep_catalytic_dom"/>
</dbReference>
<gene>
    <name evidence="10" type="ORF">JIN84_12525</name>
</gene>
<feature type="domain" description="L,D-TPase catalytic" evidence="9">
    <location>
        <begin position="283"/>
        <end position="415"/>
    </location>
</feature>
<keyword evidence="3" id="KW-0808">Transferase</keyword>
<dbReference type="GO" id="GO:0071555">
    <property type="term" value="P:cell wall organization"/>
    <property type="evidence" value="ECO:0007669"/>
    <property type="project" value="UniProtKB-UniRule"/>
</dbReference>
<dbReference type="GO" id="GO:0016740">
    <property type="term" value="F:transferase activity"/>
    <property type="evidence" value="ECO:0007669"/>
    <property type="project" value="UniProtKB-KW"/>
</dbReference>
<evidence type="ECO:0000256" key="5">
    <source>
        <dbReference type="ARBA" id="ARBA00022984"/>
    </source>
</evidence>
<dbReference type="RefSeq" id="WP_200351378.1">
    <property type="nucleotide sequence ID" value="NZ_BAABHZ010000006.1"/>
</dbReference>
<accession>A0A934VCG0</accession>
<dbReference type="InterPro" id="IPR005490">
    <property type="entry name" value="LD_TPept_cat_dom"/>
</dbReference>
<evidence type="ECO:0000313" key="10">
    <source>
        <dbReference type="EMBL" id="MBK1816444.1"/>
    </source>
</evidence>
<feature type="chain" id="PRO_5038141226" evidence="8">
    <location>
        <begin position="19"/>
        <end position="415"/>
    </location>
</feature>
<dbReference type="CDD" id="cd16913">
    <property type="entry name" value="YkuD_like"/>
    <property type="match status" value="1"/>
</dbReference>
<evidence type="ECO:0000256" key="1">
    <source>
        <dbReference type="ARBA" id="ARBA00004752"/>
    </source>
</evidence>
<dbReference type="Proteomes" id="UP000600139">
    <property type="component" value="Unassembled WGS sequence"/>
</dbReference>
<feature type="signal peptide" evidence="8">
    <location>
        <begin position="1"/>
        <end position="18"/>
    </location>
</feature>
<keyword evidence="5 7" id="KW-0573">Peptidoglycan synthesis</keyword>
<evidence type="ECO:0000256" key="2">
    <source>
        <dbReference type="ARBA" id="ARBA00005992"/>
    </source>
</evidence>
<dbReference type="EMBL" id="JAENIK010000011">
    <property type="protein sequence ID" value="MBK1816444.1"/>
    <property type="molecule type" value="Genomic_DNA"/>
</dbReference>
<protein>
    <submittedName>
        <fullName evidence="10">L,D-transpeptidase</fullName>
    </submittedName>
</protein>
<dbReference type="GO" id="GO:0071972">
    <property type="term" value="F:peptidoglycan L,D-transpeptidase activity"/>
    <property type="evidence" value="ECO:0007669"/>
    <property type="project" value="TreeGrafter"/>
</dbReference>
<sequence>MLRFVTPLFLSLVTLVSAQQPVLVTPPVPAAPVPAPARPVLRALPLGGDDDINSKPLPADIGEGGQAVVPAQPAPAPVKPALPPAPQATPIETVSPPSPINIKPVGDDAVRLQIFLDEAKFGPGIIDGRPGQFTDLAVQSWNEVQGHPLTDWTGVNTAARKAVPHPFAVALVPEFSKDWVDPSLPATDRAKQALKKRMSYRSTAEFMAERYHCDIPYLITLNSAKKINNLKPRDSIVVPNVTPFQVEALTETGFKEDPALSLRHAVVDTKINQVRIFESAPPALAVPEPGTVAVNTVRANRGLVASFPITPGKPKFIKFGTWELRNMVQLPWWRYDKSLLETGKRSSEALNIPAGPNSPVGVIWCGTSKSGIGMHGTSDPETIGRARSAGCIRLANWDAIRLPTLLRPGATVEIR</sequence>
<evidence type="ECO:0000256" key="7">
    <source>
        <dbReference type="PROSITE-ProRule" id="PRU01373"/>
    </source>
</evidence>